<dbReference type="KEGG" id="cpae:CPAST_c15740"/>
<dbReference type="Pfam" id="PF13242">
    <property type="entry name" value="Hydrolase_like"/>
    <property type="match status" value="1"/>
</dbReference>
<dbReference type="Gene3D" id="3.40.50.1000">
    <property type="entry name" value="HAD superfamily/HAD-like"/>
    <property type="match status" value="1"/>
</dbReference>
<dbReference type="RefSeq" id="WP_003447147.1">
    <property type="nucleotide sequence ID" value="NZ_ANZB01000014.1"/>
</dbReference>
<evidence type="ECO:0000313" key="14">
    <source>
        <dbReference type="Proteomes" id="UP000030905"/>
    </source>
</evidence>
<dbReference type="InterPro" id="IPR036412">
    <property type="entry name" value="HAD-like_sf"/>
</dbReference>
<evidence type="ECO:0000256" key="2">
    <source>
        <dbReference type="ARBA" id="ARBA00022490"/>
    </source>
</evidence>
<comment type="similarity">
    <text evidence="7">Belongs to the gmhB family.</text>
</comment>
<dbReference type="AlphaFoldDB" id="A0A0H3J2I4"/>
<evidence type="ECO:0000256" key="6">
    <source>
        <dbReference type="ARBA" id="ARBA00031828"/>
    </source>
</evidence>
<dbReference type="InterPro" id="IPR004446">
    <property type="entry name" value="Heptose_bisP_phosphatase"/>
</dbReference>
<keyword evidence="5 7" id="KW-0119">Carbohydrate metabolism</keyword>
<dbReference type="SUPFAM" id="SSF56784">
    <property type="entry name" value="HAD-like"/>
    <property type="match status" value="1"/>
</dbReference>
<dbReference type="GO" id="GO:0046872">
    <property type="term" value="F:metal ion binding"/>
    <property type="evidence" value="ECO:0007669"/>
    <property type="project" value="UniProtKB-KW"/>
</dbReference>
<comment type="cofactor">
    <cofactor evidence="10">
        <name>Zn(2+)</name>
        <dbReference type="ChEBI" id="CHEBI:29105"/>
    </cofactor>
</comment>
<keyword evidence="10" id="KW-0460">Magnesium</keyword>
<reference evidence="11 14" key="1">
    <citation type="journal article" date="2015" name="Genome Announc.">
        <title>Complete Genome Sequence of the Nitrogen-Fixing and Solvent-Producing Clostridium pasteurianum DSM 525.</title>
        <authorList>
            <person name="Poehlein A."/>
            <person name="Grosse-Honebrink A."/>
            <person name="Zhang Y."/>
            <person name="Minton N.P."/>
            <person name="Daniel R."/>
        </authorList>
    </citation>
    <scope>NUCLEOTIDE SEQUENCE [LARGE SCALE GENOMIC DNA]</scope>
    <source>
        <strain evidence="11">DSM 525</strain>
        <strain evidence="14">DSM 525 / ATCC 6013</strain>
    </source>
</reference>
<dbReference type="InterPro" id="IPR023214">
    <property type="entry name" value="HAD_sf"/>
</dbReference>
<dbReference type="Proteomes" id="UP000030905">
    <property type="component" value="Chromosome"/>
</dbReference>
<dbReference type="InterPro" id="IPR006543">
    <property type="entry name" value="Histidinol-phos"/>
</dbReference>
<evidence type="ECO:0000256" key="8">
    <source>
        <dbReference type="PIRSR" id="PIRSR004682-1"/>
    </source>
</evidence>
<evidence type="ECO:0000256" key="4">
    <source>
        <dbReference type="ARBA" id="ARBA00022801"/>
    </source>
</evidence>
<dbReference type="EC" id="3.1.3.-" evidence="7"/>
<keyword evidence="14" id="KW-1185">Reference proteome</keyword>
<organism evidence="11 14">
    <name type="scientific">Clostridium pasteurianum DSM 525 = ATCC 6013</name>
    <dbReference type="NCBI Taxonomy" id="1262449"/>
    <lineage>
        <taxon>Bacteria</taxon>
        <taxon>Bacillati</taxon>
        <taxon>Bacillota</taxon>
        <taxon>Clostridia</taxon>
        <taxon>Eubacteriales</taxon>
        <taxon>Clostridiaceae</taxon>
        <taxon>Clostridium</taxon>
    </lineage>
</organism>
<gene>
    <name evidence="11" type="primary">gmhB</name>
    <name evidence="11" type="ORF">CLPA_c15740</name>
    <name evidence="12" type="ORF">CP6013_01603</name>
</gene>
<dbReference type="PANTHER" id="PTHR42891">
    <property type="entry name" value="D-GLYCERO-BETA-D-MANNO-HEPTOSE-1,7-BISPHOSPHATE 7-PHOSPHATASE"/>
    <property type="match status" value="1"/>
</dbReference>
<feature type="binding site" evidence="10">
    <location>
        <position position="10"/>
    </location>
    <ligand>
        <name>Mg(2+)</name>
        <dbReference type="ChEBI" id="CHEBI:18420"/>
    </ligand>
</feature>
<keyword evidence="2 7" id="KW-0963">Cytoplasm</keyword>
<evidence type="ECO:0000256" key="7">
    <source>
        <dbReference type="PIRNR" id="PIRNR004682"/>
    </source>
</evidence>
<dbReference type="EMBL" id="JPGY02000001">
    <property type="protein sequence ID" value="KRU12356.1"/>
    <property type="molecule type" value="Genomic_DNA"/>
</dbReference>
<evidence type="ECO:0000256" key="5">
    <source>
        <dbReference type="ARBA" id="ARBA00023277"/>
    </source>
</evidence>
<dbReference type="NCBIfam" id="TIGR01656">
    <property type="entry name" value="Histidinol-ppas"/>
    <property type="match status" value="1"/>
</dbReference>
<dbReference type="GO" id="GO:0016791">
    <property type="term" value="F:phosphatase activity"/>
    <property type="evidence" value="ECO:0007669"/>
    <property type="project" value="InterPro"/>
</dbReference>
<feature type="binding site" evidence="10">
    <location>
        <position position="97"/>
    </location>
    <ligand>
        <name>Zn(2+)</name>
        <dbReference type="ChEBI" id="CHEBI:29105"/>
    </ligand>
</feature>
<dbReference type="GO" id="GO:0005975">
    <property type="term" value="P:carbohydrate metabolic process"/>
    <property type="evidence" value="ECO:0007669"/>
    <property type="project" value="InterPro"/>
</dbReference>
<dbReference type="CDD" id="cd07503">
    <property type="entry name" value="HAD_HisB-N"/>
    <property type="match status" value="1"/>
</dbReference>
<dbReference type="Proteomes" id="UP000028042">
    <property type="component" value="Unassembled WGS sequence"/>
</dbReference>
<evidence type="ECO:0000313" key="12">
    <source>
        <dbReference type="EMBL" id="KRU12356.1"/>
    </source>
</evidence>
<evidence type="ECO:0000256" key="3">
    <source>
        <dbReference type="ARBA" id="ARBA00022723"/>
    </source>
</evidence>
<dbReference type="PANTHER" id="PTHR42891:SF1">
    <property type="entry name" value="D-GLYCERO-BETA-D-MANNO-HEPTOSE-1,7-BISPHOSPHATE 7-PHOSPHATASE"/>
    <property type="match status" value="1"/>
</dbReference>
<feature type="active site" description="Proton donor" evidence="8">
    <location>
        <position position="10"/>
    </location>
</feature>
<feature type="binding site" evidence="10">
    <location>
        <position position="8"/>
    </location>
    <ligand>
        <name>Mg(2+)</name>
        <dbReference type="ChEBI" id="CHEBI:18420"/>
    </ligand>
</feature>
<evidence type="ECO:0000313" key="11">
    <source>
        <dbReference type="EMBL" id="AJA51637.1"/>
    </source>
</evidence>
<protein>
    <recommendedName>
        <fullName evidence="6 7">D,D-heptose 1,7-bisphosphate phosphatase</fullName>
        <ecNumber evidence="7">3.1.3.-</ecNumber>
    </recommendedName>
</protein>
<feature type="active site" description="Nucleophile" evidence="8">
    <location>
        <position position="8"/>
    </location>
</feature>
<dbReference type="PATRIC" id="fig|1262449.3.peg.3342"/>
<accession>A0A0H3J2I4</accession>
<keyword evidence="3 10" id="KW-0479">Metal-binding</keyword>
<dbReference type="EMBL" id="CP009268">
    <property type="protein sequence ID" value="AJA51637.1"/>
    <property type="molecule type" value="Genomic_DNA"/>
</dbReference>
<keyword evidence="4 7" id="KW-0378">Hydrolase</keyword>
<feature type="site" description="Contributes to substrate recognition" evidence="9">
    <location>
        <position position="98"/>
    </location>
</feature>
<dbReference type="GO" id="GO:0005737">
    <property type="term" value="C:cytoplasm"/>
    <property type="evidence" value="ECO:0007669"/>
    <property type="project" value="UniProtKB-SubCell"/>
</dbReference>
<comment type="cofactor">
    <cofactor evidence="10">
        <name>Mg(2+)</name>
        <dbReference type="ChEBI" id="CHEBI:18420"/>
    </cofactor>
</comment>
<name>A0A0H3J2I4_CLOPA</name>
<dbReference type="PIRSF" id="PIRSF004682">
    <property type="entry name" value="GmhB"/>
    <property type="match status" value="1"/>
</dbReference>
<keyword evidence="10" id="KW-0862">Zinc</keyword>
<evidence type="ECO:0000313" key="13">
    <source>
        <dbReference type="Proteomes" id="UP000028042"/>
    </source>
</evidence>
<dbReference type="KEGG" id="cpat:CLPA_c15740"/>
<proteinExistence type="inferred from homology"/>
<evidence type="ECO:0000256" key="1">
    <source>
        <dbReference type="ARBA" id="ARBA00004496"/>
    </source>
</evidence>
<evidence type="ECO:0000256" key="9">
    <source>
        <dbReference type="PIRSR" id="PIRSR004682-3"/>
    </source>
</evidence>
<evidence type="ECO:0000256" key="10">
    <source>
        <dbReference type="PIRSR" id="PIRSR004682-4"/>
    </source>
</evidence>
<dbReference type="NCBIfam" id="TIGR01662">
    <property type="entry name" value="HAD-SF-IIIA"/>
    <property type="match status" value="1"/>
</dbReference>
<dbReference type="InterPro" id="IPR006549">
    <property type="entry name" value="HAD-SF_hydro_IIIA"/>
</dbReference>
<feature type="binding site" evidence="10">
    <location>
        <position position="88"/>
    </location>
    <ligand>
        <name>Zn(2+)</name>
        <dbReference type="ChEBI" id="CHEBI:29105"/>
    </ligand>
</feature>
<dbReference type="eggNOG" id="COG0241">
    <property type="taxonomic scope" value="Bacteria"/>
</dbReference>
<feature type="site" description="Stabilizes the phosphoryl group" evidence="9">
    <location>
        <position position="50"/>
    </location>
</feature>
<comment type="subcellular location">
    <subcellularLocation>
        <location evidence="1 7">Cytoplasm</location>
    </subcellularLocation>
</comment>
<feature type="site" description="Stabilizes the phosphoryl group" evidence="9">
    <location>
        <position position="99"/>
    </location>
</feature>
<reference evidence="12" key="2">
    <citation type="submission" date="2015-10" db="EMBL/GenBank/DDBJ databases">
        <title>Improved Draft Genome Sequence of Clostridium pasteurianum Strain ATCC 6013 (DSM 525) Using a Hybrid Next-Generation Sequencing Approach.</title>
        <authorList>
            <person name="Pyne M.E."/>
            <person name="Utturkar S.M."/>
            <person name="Brown S.D."/>
            <person name="Moo-Young M."/>
            <person name="Chung D.A."/>
            <person name="Chou P.C."/>
        </authorList>
    </citation>
    <scope>NUCLEOTIDE SEQUENCE</scope>
    <source>
        <strain evidence="12">ATCC 6013</strain>
    </source>
</reference>
<reference evidence="12 13" key="3">
    <citation type="journal article" name="Genome Announc.">
        <title>Improved Draft Genome Sequence of Clostridium pasteurianum Strain ATCC 6013 (DSM 525) Using a Hybrid Next-Generation Sequencing Approach.</title>
        <authorList>
            <person name="Pyne M.E."/>
            <person name="Utturkar S."/>
            <person name="Brown S.D."/>
            <person name="Moo-Young M."/>
            <person name="Chung D.A."/>
            <person name="Chou C.P."/>
        </authorList>
    </citation>
    <scope>NUCLEOTIDE SEQUENCE [LARGE SCALE GENOMIC DNA]</scope>
    <source>
        <strain evidence="12 13">ATCC 6013</strain>
    </source>
</reference>
<feature type="binding site" evidence="10">
    <location>
        <position position="124"/>
    </location>
    <ligand>
        <name>Mg(2+)</name>
        <dbReference type="ChEBI" id="CHEBI:18420"/>
    </ligand>
</feature>
<sequence length="165" mass="18661">MNKALFLDRDGVINDNKRPINNPEDFKLYDGVTEALRRAEGNGFEIFVVTNQGGIELGYMTVDELNKIHDKMIELLKPYCHIKEIKFCPDYHKDTGCRKPSPKMILDLAEKYDIDLGKSYMIGDRDTDIEAGKRAGCKTGKIGRFNAEADINGKDLYAVVNNIIN</sequence>